<name>A0A5B0MB48_PUCGR</name>
<comment type="caution">
    <text evidence="2">The sequence shown here is derived from an EMBL/GenBank/DDBJ whole genome shotgun (WGS) entry which is preliminary data.</text>
</comment>
<reference evidence="2 3" key="1">
    <citation type="submission" date="2019-05" db="EMBL/GenBank/DDBJ databases">
        <title>Emergence of the Ug99 lineage of the wheat stem rust pathogen through somatic hybridization.</title>
        <authorList>
            <person name="Li F."/>
            <person name="Upadhyaya N.M."/>
            <person name="Sperschneider J."/>
            <person name="Matny O."/>
            <person name="Nguyen-Phuc H."/>
            <person name="Mago R."/>
            <person name="Raley C."/>
            <person name="Miller M.E."/>
            <person name="Silverstein K.A.T."/>
            <person name="Henningsen E."/>
            <person name="Hirsch C.D."/>
            <person name="Visser B."/>
            <person name="Pretorius Z.A."/>
            <person name="Steffenson B.J."/>
            <person name="Schwessinger B."/>
            <person name="Dodds P.N."/>
            <person name="Figueroa M."/>
        </authorList>
    </citation>
    <scope>NUCLEOTIDE SEQUENCE [LARGE SCALE GENOMIC DNA]</scope>
    <source>
        <strain evidence="2 3">Ug99</strain>
    </source>
</reference>
<dbReference type="EMBL" id="VDEP01000474">
    <property type="protein sequence ID" value="KAA1073831.1"/>
    <property type="molecule type" value="Genomic_DNA"/>
</dbReference>
<dbReference type="Proteomes" id="UP000325313">
    <property type="component" value="Unassembled WGS sequence"/>
</dbReference>
<accession>A0A5B0MB48</accession>
<organism evidence="2 3">
    <name type="scientific">Puccinia graminis f. sp. tritici</name>
    <dbReference type="NCBI Taxonomy" id="56615"/>
    <lineage>
        <taxon>Eukaryota</taxon>
        <taxon>Fungi</taxon>
        <taxon>Dikarya</taxon>
        <taxon>Basidiomycota</taxon>
        <taxon>Pucciniomycotina</taxon>
        <taxon>Pucciniomycetes</taxon>
        <taxon>Pucciniales</taxon>
        <taxon>Pucciniaceae</taxon>
        <taxon>Puccinia</taxon>
    </lineage>
</organism>
<gene>
    <name evidence="2" type="ORF">PGTUg99_000924</name>
</gene>
<evidence type="ECO:0000313" key="3">
    <source>
        <dbReference type="Proteomes" id="UP000325313"/>
    </source>
</evidence>
<feature type="region of interest" description="Disordered" evidence="1">
    <location>
        <begin position="1"/>
        <end position="58"/>
    </location>
</feature>
<protein>
    <submittedName>
        <fullName evidence="2">Uncharacterized protein</fullName>
    </submittedName>
</protein>
<feature type="compositionally biased region" description="Polar residues" evidence="1">
    <location>
        <begin position="32"/>
        <end position="58"/>
    </location>
</feature>
<dbReference type="AlphaFoldDB" id="A0A5B0MB48"/>
<sequence>MEMVRKSFGTGRCSLADNGSSGPTRPPPPGTHATTQQPLATATGNTAGPSGSEVQMSE</sequence>
<evidence type="ECO:0000256" key="1">
    <source>
        <dbReference type="SAM" id="MobiDB-lite"/>
    </source>
</evidence>
<proteinExistence type="predicted"/>
<evidence type="ECO:0000313" key="2">
    <source>
        <dbReference type="EMBL" id="KAA1073831.1"/>
    </source>
</evidence>